<dbReference type="Proteomes" id="UP001626549">
    <property type="component" value="Chromosome"/>
</dbReference>
<keyword evidence="10" id="KW-1185">Reference proteome</keyword>
<evidence type="ECO:0000256" key="1">
    <source>
        <dbReference type="ARBA" id="ARBA00001033"/>
    </source>
</evidence>
<keyword evidence="7 8" id="KW-0460">Magnesium</keyword>
<dbReference type="InterPro" id="IPR033942">
    <property type="entry name" value="IMPase"/>
</dbReference>
<proteinExistence type="inferred from homology"/>
<evidence type="ECO:0000313" key="9">
    <source>
        <dbReference type="EMBL" id="WOJ96221.1"/>
    </source>
</evidence>
<dbReference type="PANTHER" id="PTHR20854">
    <property type="entry name" value="INOSITOL MONOPHOSPHATASE"/>
    <property type="match status" value="1"/>
</dbReference>
<evidence type="ECO:0000256" key="2">
    <source>
        <dbReference type="ARBA" id="ARBA00001946"/>
    </source>
</evidence>
<dbReference type="PANTHER" id="PTHR20854:SF4">
    <property type="entry name" value="INOSITOL-1-MONOPHOSPHATASE-RELATED"/>
    <property type="match status" value="1"/>
</dbReference>
<gene>
    <name evidence="9" type="ORF">R0137_13335</name>
</gene>
<keyword evidence="6" id="KW-0804">Transcription</keyword>
<keyword evidence="6" id="KW-0889">Transcription antitermination</keyword>
<comment type="catalytic activity">
    <reaction evidence="1 8">
        <text>a myo-inositol phosphate + H2O = myo-inositol + phosphate</text>
        <dbReference type="Rhea" id="RHEA:24056"/>
        <dbReference type="ChEBI" id="CHEBI:15377"/>
        <dbReference type="ChEBI" id="CHEBI:17268"/>
        <dbReference type="ChEBI" id="CHEBI:43474"/>
        <dbReference type="ChEBI" id="CHEBI:84139"/>
        <dbReference type="EC" id="3.1.3.25"/>
    </reaction>
</comment>
<dbReference type="CDD" id="cd01639">
    <property type="entry name" value="IMPase"/>
    <property type="match status" value="1"/>
</dbReference>
<dbReference type="PRINTS" id="PR01959">
    <property type="entry name" value="SBIMPHPHTASE"/>
</dbReference>
<evidence type="ECO:0000256" key="8">
    <source>
        <dbReference type="RuleBase" id="RU364068"/>
    </source>
</evidence>
<protein>
    <recommendedName>
        <fullName evidence="8">Inositol-1-monophosphatase</fullName>
        <ecNumber evidence="8">3.1.3.25</ecNumber>
    </recommendedName>
</protein>
<comment type="similarity">
    <text evidence="3 8">Belongs to the inositol monophosphatase superfamily.</text>
</comment>
<evidence type="ECO:0000256" key="5">
    <source>
        <dbReference type="ARBA" id="ARBA00022801"/>
    </source>
</evidence>
<sequence length="264" mass="28507">MEPMTNIALRAARKAGELIVRASDDLERIGVRKKSANDFVSDIDELAEQEIIRQLQRAYPDHAFLGEESGRSGPEDADYLWIIDPLDGTTNFIRGIPHYAVSIGCIHQGRLEHAVIVDPVRREEFTASRGRGAQLNGHRIRVSKLASLDGALLGTGIPFKGHEDAHLPAYAESLAVLAGQCAGIRRAGAASLDLAYVAAGRLDAFWEKGLSMWDMAAGALLVREAGGLVSDFDGAENFLDNGDIVCGNPKCFKAVLKATQTLRS</sequence>
<reference evidence="9 10" key="1">
    <citation type="submission" date="2023-10" db="EMBL/GenBank/DDBJ databases">
        <title>Two novel species belonging to the OM43/NOR5 clade.</title>
        <authorList>
            <person name="Park M."/>
        </authorList>
    </citation>
    <scope>NUCLEOTIDE SEQUENCE [LARGE SCALE GENOMIC DNA]</scope>
    <source>
        <strain evidence="9 10">IMCC45268</strain>
    </source>
</reference>
<dbReference type="GO" id="GO:0016787">
    <property type="term" value="F:hydrolase activity"/>
    <property type="evidence" value="ECO:0007669"/>
    <property type="project" value="UniProtKB-KW"/>
</dbReference>
<evidence type="ECO:0000256" key="4">
    <source>
        <dbReference type="ARBA" id="ARBA00022723"/>
    </source>
</evidence>
<comment type="cofactor">
    <cofactor evidence="2 8">
        <name>Mg(2+)</name>
        <dbReference type="ChEBI" id="CHEBI:18420"/>
    </cofactor>
</comment>
<organism evidence="9 10">
    <name type="scientific">Congregibacter brevis</name>
    <dbReference type="NCBI Taxonomy" id="3081201"/>
    <lineage>
        <taxon>Bacteria</taxon>
        <taxon>Pseudomonadati</taxon>
        <taxon>Pseudomonadota</taxon>
        <taxon>Gammaproteobacteria</taxon>
        <taxon>Cellvibrionales</taxon>
        <taxon>Halieaceae</taxon>
        <taxon>Congregibacter</taxon>
    </lineage>
</organism>
<evidence type="ECO:0000313" key="10">
    <source>
        <dbReference type="Proteomes" id="UP001626549"/>
    </source>
</evidence>
<keyword evidence="4 8" id="KW-0479">Metal-binding</keyword>
<keyword evidence="5 8" id="KW-0378">Hydrolase</keyword>
<dbReference type="Gene3D" id="3.40.190.80">
    <property type="match status" value="1"/>
</dbReference>
<dbReference type="EMBL" id="CP136865">
    <property type="protein sequence ID" value="WOJ96221.1"/>
    <property type="molecule type" value="Genomic_DNA"/>
</dbReference>
<dbReference type="InterPro" id="IPR000760">
    <property type="entry name" value="Inositol_monophosphatase-like"/>
</dbReference>
<accession>A0ABZ0IA44</accession>
<dbReference type="Gene3D" id="3.30.540.10">
    <property type="entry name" value="Fructose-1,6-Bisphosphatase, subunit A, domain 1"/>
    <property type="match status" value="1"/>
</dbReference>
<name>A0ABZ0IA44_9GAMM</name>
<dbReference type="Pfam" id="PF00459">
    <property type="entry name" value="Inositol_P"/>
    <property type="match status" value="1"/>
</dbReference>
<dbReference type="InterPro" id="IPR020550">
    <property type="entry name" value="Inositol_monophosphatase_CS"/>
</dbReference>
<dbReference type="EC" id="3.1.3.25" evidence="8"/>
<dbReference type="PRINTS" id="PR00377">
    <property type="entry name" value="IMPHPHTASES"/>
</dbReference>
<dbReference type="SUPFAM" id="SSF56655">
    <property type="entry name" value="Carbohydrate phosphatase"/>
    <property type="match status" value="1"/>
</dbReference>
<dbReference type="RefSeq" id="WP_407326906.1">
    <property type="nucleotide sequence ID" value="NZ_CP136865.1"/>
</dbReference>
<keyword evidence="6" id="KW-0805">Transcription regulation</keyword>
<evidence type="ECO:0000256" key="7">
    <source>
        <dbReference type="ARBA" id="ARBA00022842"/>
    </source>
</evidence>
<dbReference type="InterPro" id="IPR020583">
    <property type="entry name" value="Inositol_monoP_metal-BS"/>
</dbReference>
<evidence type="ECO:0000256" key="3">
    <source>
        <dbReference type="ARBA" id="ARBA00009759"/>
    </source>
</evidence>
<dbReference type="PROSITE" id="PS00630">
    <property type="entry name" value="IMP_2"/>
    <property type="match status" value="1"/>
</dbReference>
<dbReference type="InterPro" id="IPR022337">
    <property type="entry name" value="Inositol_monophosphatase_SuhB"/>
</dbReference>
<dbReference type="PROSITE" id="PS00629">
    <property type="entry name" value="IMP_1"/>
    <property type="match status" value="1"/>
</dbReference>
<evidence type="ECO:0000256" key="6">
    <source>
        <dbReference type="ARBA" id="ARBA00022814"/>
    </source>
</evidence>